<protein>
    <recommendedName>
        <fullName evidence="16 18">UvrABC system protein A</fullName>
        <shortName evidence="18">UvrA protein</shortName>
    </recommendedName>
    <alternativeName>
        <fullName evidence="17 18">Excinuclease ABC subunit A</fullName>
    </alternativeName>
</protein>
<proteinExistence type="inferred from homology"/>
<comment type="subunit">
    <text evidence="18">Forms a heterotetramer with UvrB during the search for lesions.</text>
</comment>
<evidence type="ECO:0000313" key="21">
    <source>
        <dbReference type="Proteomes" id="UP000318825"/>
    </source>
</evidence>
<evidence type="ECO:0000256" key="11">
    <source>
        <dbReference type="ARBA" id="ARBA00022881"/>
    </source>
</evidence>
<feature type="domain" description="ABC transporter" evidence="19">
    <location>
        <begin position="640"/>
        <end position="972"/>
    </location>
</feature>
<keyword evidence="9 18" id="KW-0862">Zinc</keyword>
<comment type="subcellular location">
    <subcellularLocation>
        <location evidence="1 18">Cytoplasm</location>
    </subcellularLocation>
</comment>
<evidence type="ECO:0000256" key="9">
    <source>
        <dbReference type="ARBA" id="ARBA00022833"/>
    </source>
</evidence>
<reference evidence="20 21" key="1">
    <citation type="submission" date="2019-06" db="EMBL/GenBank/DDBJ databases">
        <title>Whole genome shotgun sequence of Nitrobacter winogradskyi NBRC 14297.</title>
        <authorList>
            <person name="Hosoyama A."/>
            <person name="Uohara A."/>
            <person name="Ohji S."/>
            <person name="Ichikawa N."/>
        </authorList>
    </citation>
    <scope>NUCLEOTIDE SEQUENCE [LARGE SCALE GENOMIC DNA]</scope>
    <source>
        <strain evidence="20 21">NBRC 14297</strain>
    </source>
</reference>
<gene>
    <name evidence="18 20" type="primary">uvrA</name>
    <name evidence="20" type="ORF">NWI01_21010</name>
</gene>
<dbReference type="GO" id="GO:0005737">
    <property type="term" value="C:cytoplasm"/>
    <property type="evidence" value="ECO:0007669"/>
    <property type="project" value="UniProtKB-SubCell"/>
</dbReference>
<evidence type="ECO:0000256" key="1">
    <source>
        <dbReference type="ARBA" id="ARBA00004496"/>
    </source>
</evidence>
<name>A0A4Y3WEH9_NITWI</name>
<keyword evidence="10 18" id="KW-0067">ATP-binding</keyword>
<dbReference type="FunFam" id="3.40.50.300:FF:000028">
    <property type="entry name" value="UvrABC system protein A"/>
    <property type="match status" value="1"/>
</dbReference>
<evidence type="ECO:0000256" key="5">
    <source>
        <dbReference type="ARBA" id="ARBA00022741"/>
    </source>
</evidence>
<dbReference type="Pfam" id="PF00005">
    <property type="entry name" value="ABC_tran"/>
    <property type="match status" value="1"/>
</dbReference>
<dbReference type="GO" id="GO:0009381">
    <property type="term" value="F:excinuclease ABC activity"/>
    <property type="evidence" value="ECO:0007669"/>
    <property type="project" value="UniProtKB-UniRule"/>
</dbReference>
<evidence type="ECO:0000256" key="15">
    <source>
        <dbReference type="ARBA" id="ARBA00038000"/>
    </source>
</evidence>
<evidence type="ECO:0000256" key="8">
    <source>
        <dbReference type="ARBA" id="ARBA00022771"/>
    </source>
</evidence>
<evidence type="ECO:0000256" key="18">
    <source>
        <dbReference type="HAMAP-Rule" id="MF_00205"/>
    </source>
</evidence>
<dbReference type="Proteomes" id="UP000318825">
    <property type="component" value="Unassembled WGS sequence"/>
</dbReference>
<dbReference type="AlphaFoldDB" id="A0A4Y3WEH9"/>
<dbReference type="OrthoDB" id="9809851at2"/>
<evidence type="ECO:0000256" key="14">
    <source>
        <dbReference type="ARBA" id="ARBA00023236"/>
    </source>
</evidence>
<evidence type="ECO:0000256" key="16">
    <source>
        <dbReference type="ARBA" id="ARBA00039316"/>
    </source>
</evidence>
<comment type="caution">
    <text evidence="18">Lacks conserved residue(s) required for the propagation of feature annotation.</text>
</comment>
<dbReference type="NCBIfam" id="NF001503">
    <property type="entry name" value="PRK00349.1"/>
    <property type="match status" value="1"/>
</dbReference>
<evidence type="ECO:0000256" key="12">
    <source>
        <dbReference type="ARBA" id="ARBA00023125"/>
    </source>
</evidence>
<dbReference type="GO" id="GO:0009432">
    <property type="term" value="P:SOS response"/>
    <property type="evidence" value="ECO:0007669"/>
    <property type="project" value="UniProtKB-UniRule"/>
</dbReference>
<keyword evidence="3 18" id="KW-0479">Metal-binding</keyword>
<evidence type="ECO:0000256" key="4">
    <source>
        <dbReference type="ARBA" id="ARBA00022737"/>
    </source>
</evidence>
<keyword evidence="6 18" id="KW-0227">DNA damage</keyword>
<evidence type="ECO:0000256" key="2">
    <source>
        <dbReference type="ARBA" id="ARBA00022490"/>
    </source>
</evidence>
<dbReference type="PANTHER" id="PTHR43152">
    <property type="entry name" value="UVRABC SYSTEM PROTEIN A"/>
    <property type="match status" value="1"/>
</dbReference>
<sequence length="993" mass="109453">MDEVIKAKRQQSSPASRAITIRGAREHNLKNVDLEIPRDKLVVFTGLSGSGKSSLAFDTIYAEGQRRYVESLSAYARQFLEMMQKPDVDQIDGLSPAISIEQKTTSKNPRSTVGTVTEIYDYMRLLWARVGVPYSPATGLPIESQTVSQMVDRVLALPDGTRLYLLAPVVRGRKGEYRKELAEYLKKGFQRVKIDGSFHELADAPALDKKFPHDIDVVVDRIVVRPDLGQRLAESFETALKLAEGLAVIEYADAPPPLAPGAGEKKKVAKIHDRSGPERILFSEKFACPVSGFTLPEIEPRLFSFNNPYGACPKCGGLGVEQHVDENLVIPNRELTLRKGAIAPWAKSSSPYYLQTLTALGKFYKFALDTRWKDLPKKTQAALLHGSGDNEIRFSYEDGVRSYETRKPFEGIIPNIERRYRETESEWAREELGKYFSDVPCDSCKGYRLKPEALCVKIGGKHIGEISELSVRGAGEWFETIPTMLSAQQNEIAGRVLKEIRERLSFLLDVGLGYLTLSRASGTLSGGESQRIRLASQIGSGLTGVLYVLDEPSIGLHQRDNARLLETLKRLRNLGNTVIVVEHDEDAIRLADHVLDIGPGAGVHGGHIVAQGTPADIMRNPKSLTGKYLTGELSVEIAERRPPNHRRTIKLVNARGNNLKNVTAEIPLGLFTCITGVSGGGKSTLLIDTLYKAIARKLNNASDPPAPHDRIEGLEHIDKIIDIDQSPIGRTPRSNPATYTGAFTPIREWFAGLPEAKARGYAPGRFSFNVKGGRCEACQGDGVIKIEMHFLPDVYVTCDACKGKRYNRETLEVLFKGKSISDVLDMTVEEAAEFFKAVPRVRDTFLTLQRVGLGYIRVGQQATTLSGGEAQRVKLAKELSKRATGRTLYILDEPTTGLHFHDVKKLLEVLHELVTQGNTVAVIEHNLEVIKTADWVIDLGPDGGDGGGEIVAWGTPEDIVKAPRSHTGKFLKPILEKAGKPRRHNANASEAAE</sequence>
<dbReference type="EMBL" id="BJNF01000057">
    <property type="protein sequence ID" value="GEC16209.1"/>
    <property type="molecule type" value="Genomic_DNA"/>
</dbReference>
<dbReference type="NCBIfam" id="TIGR00630">
    <property type="entry name" value="uvra"/>
    <property type="match status" value="1"/>
</dbReference>
<feature type="binding site" evidence="18">
    <location>
        <begin position="676"/>
        <end position="683"/>
    </location>
    <ligand>
        <name>ATP</name>
        <dbReference type="ChEBI" id="CHEBI:30616"/>
    </ligand>
</feature>
<dbReference type="GO" id="GO:0009380">
    <property type="term" value="C:excinuclease repair complex"/>
    <property type="evidence" value="ECO:0007669"/>
    <property type="project" value="InterPro"/>
</dbReference>
<dbReference type="InterPro" id="IPR041102">
    <property type="entry name" value="UvrA_inter"/>
</dbReference>
<accession>A0A4Y3WEH9</accession>
<dbReference type="InterPro" id="IPR004602">
    <property type="entry name" value="UvrA"/>
</dbReference>
<dbReference type="CDD" id="cd03270">
    <property type="entry name" value="ABC_UvrA_I"/>
    <property type="match status" value="1"/>
</dbReference>
<evidence type="ECO:0000259" key="19">
    <source>
        <dbReference type="PROSITE" id="PS50893"/>
    </source>
</evidence>
<keyword evidence="7 18" id="KW-0228">DNA excision</keyword>
<keyword evidence="11 18" id="KW-0267">Excision nuclease</keyword>
<dbReference type="GO" id="GO:0016887">
    <property type="term" value="F:ATP hydrolysis activity"/>
    <property type="evidence" value="ECO:0007669"/>
    <property type="project" value="InterPro"/>
</dbReference>
<evidence type="ECO:0000313" key="20">
    <source>
        <dbReference type="EMBL" id="GEC16209.1"/>
    </source>
</evidence>
<dbReference type="GO" id="GO:0008270">
    <property type="term" value="F:zinc ion binding"/>
    <property type="evidence" value="ECO:0007669"/>
    <property type="project" value="UniProtKB-UniRule"/>
</dbReference>
<dbReference type="PROSITE" id="PS50893">
    <property type="entry name" value="ABC_TRANSPORTER_2"/>
    <property type="match status" value="1"/>
</dbReference>
<dbReference type="PANTHER" id="PTHR43152:SF3">
    <property type="entry name" value="UVRABC SYSTEM PROTEIN A"/>
    <property type="match status" value="1"/>
</dbReference>
<organism evidence="20 21">
    <name type="scientific">Nitrobacter winogradskyi</name>
    <name type="common">Nitrobacter agilis</name>
    <dbReference type="NCBI Taxonomy" id="913"/>
    <lineage>
        <taxon>Bacteria</taxon>
        <taxon>Pseudomonadati</taxon>
        <taxon>Pseudomonadota</taxon>
        <taxon>Alphaproteobacteria</taxon>
        <taxon>Hyphomicrobiales</taxon>
        <taxon>Nitrobacteraceae</taxon>
        <taxon>Nitrobacter</taxon>
    </lineage>
</organism>
<dbReference type="Gene3D" id="1.10.8.280">
    <property type="entry name" value="ABC transporter ATPase domain-like"/>
    <property type="match status" value="1"/>
</dbReference>
<evidence type="ECO:0000256" key="10">
    <source>
        <dbReference type="ARBA" id="ARBA00022840"/>
    </source>
</evidence>
<dbReference type="GO" id="GO:0005524">
    <property type="term" value="F:ATP binding"/>
    <property type="evidence" value="ECO:0007669"/>
    <property type="project" value="UniProtKB-UniRule"/>
</dbReference>
<keyword evidence="8 18" id="KW-0863">Zinc-finger</keyword>
<dbReference type="InterPro" id="IPR027417">
    <property type="entry name" value="P-loop_NTPase"/>
</dbReference>
<keyword evidence="5 18" id="KW-0547">Nucleotide-binding</keyword>
<evidence type="ECO:0000256" key="13">
    <source>
        <dbReference type="ARBA" id="ARBA00023204"/>
    </source>
</evidence>
<dbReference type="GO" id="GO:0003677">
    <property type="term" value="F:DNA binding"/>
    <property type="evidence" value="ECO:0007669"/>
    <property type="project" value="UniProtKB-UniRule"/>
</dbReference>
<dbReference type="InterPro" id="IPR017871">
    <property type="entry name" value="ABC_transporter-like_CS"/>
</dbReference>
<keyword evidence="12 18" id="KW-0238">DNA-binding</keyword>
<dbReference type="Pfam" id="PF17755">
    <property type="entry name" value="UvrA_DNA-bind"/>
    <property type="match status" value="1"/>
</dbReference>
<dbReference type="FunFam" id="1.20.1580.10:FF:000002">
    <property type="entry name" value="UvrABC system protein A"/>
    <property type="match status" value="1"/>
</dbReference>
<dbReference type="RefSeq" id="WP_141383848.1">
    <property type="nucleotide sequence ID" value="NZ_BJNF01000057.1"/>
</dbReference>
<keyword evidence="2 18" id="KW-0963">Cytoplasm</keyword>
<dbReference type="PROSITE" id="PS00211">
    <property type="entry name" value="ABC_TRANSPORTER_1"/>
    <property type="match status" value="2"/>
</dbReference>
<dbReference type="HAMAP" id="MF_00205">
    <property type="entry name" value="UvrA"/>
    <property type="match status" value="1"/>
</dbReference>
<keyword evidence="4 18" id="KW-0677">Repeat</keyword>
<dbReference type="InterPro" id="IPR041552">
    <property type="entry name" value="UvrA_DNA-bd"/>
</dbReference>
<comment type="similarity">
    <text evidence="15 18">Belongs to the ABC transporter superfamily. UvrA family.</text>
</comment>
<dbReference type="GO" id="GO:0006289">
    <property type="term" value="P:nucleotide-excision repair"/>
    <property type="evidence" value="ECO:0007669"/>
    <property type="project" value="UniProtKB-UniRule"/>
</dbReference>
<dbReference type="InterPro" id="IPR013815">
    <property type="entry name" value="ATP_grasp_subdomain_1"/>
</dbReference>
<evidence type="ECO:0000256" key="7">
    <source>
        <dbReference type="ARBA" id="ARBA00022769"/>
    </source>
</evidence>
<keyword evidence="13 18" id="KW-0234">DNA repair</keyword>
<dbReference type="Pfam" id="PF17760">
    <property type="entry name" value="UvrA_inter"/>
    <property type="match status" value="1"/>
</dbReference>
<evidence type="ECO:0000256" key="17">
    <source>
        <dbReference type="ARBA" id="ARBA00042156"/>
    </source>
</evidence>
<dbReference type="Gene3D" id="3.30.1490.20">
    <property type="entry name" value="ATP-grasp fold, A domain"/>
    <property type="match status" value="1"/>
</dbReference>
<dbReference type="Gene3D" id="3.40.50.300">
    <property type="entry name" value="P-loop containing nucleotide triphosphate hydrolases"/>
    <property type="match status" value="2"/>
</dbReference>
<evidence type="ECO:0000256" key="3">
    <source>
        <dbReference type="ARBA" id="ARBA00022723"/>
    </source>
</evidence>
<evidence type="ECO:0000256" key="6">
    <source>
        <dbReference type="ARBA" id="ARBA00022763"/>
    </source>
</evidence>
<feature type="zinc finger region" description="C4-type" evidence="18">
    <location>
        <begin position="775"/>
        <end position="801"/>
    </location>
</feature>
<comment type="function">
    <text evidence="18">The UvrABC repair system catalyzes the recognition and processing of DNA lesions. UvrA is an ATPase and a DNA-binding protein. A damage recognition complex composed of 2 UvrA and 2 UvrB subunits scans DNA for abnormalities. When the presence of a lesion has been verified by UvrB, the UvrA molecules dissociate.</text>
</comment>
<comment type="caution">
    <text evidence="20">The sequence shown here is derived from an EMBL/GenBank/DDBJ whole genome shotgun (WGS) entry which is preliminary data.</text>
</comment>
<feature type="binding site" evidence="18">
    <location>
        <begin position="46"/>
        <end position="53"/>
    </location>
    <ligand>
        <name>ATP</name>
        <dbReference type="ChEBI" id="CHEBI:30616"/>
    </ligand>
</feature>
<dbReference type="Gene3D" id="1.20.1580.10">
    <property type="entry name" value="ABC transporter ATPase like domain"/>
    <property type="match status" value="2"/>
</dbReference>
<dbReference type="CDD" id="cd03271">
    <property type="entry name" value="ABC_UvrA_II"/>
    <property type="match status" value="1"/>
</dbReference>
<keyword evidence="14 18" id="KW-0742">SOS response</keyword>
<dbReference type="InterPro" id="IPR003439">
    <property type="entry name" value="ABC_transporter-like_ATP-bd"/>
</dbReference>
<dbReference type="SUPFAM" id="SSF52540">
    <property type="entry name" value="P-loop containing nucleoside triphosphate hydrolases"/>
    <property type="match status" value="2"/>
</dbReference>